<gene>
    <name evidence="1" type="ORF">Q5H92_19055</name>
</gene>
<comment type="caution">
    <text evidence="1">The sequence shown here is derived from an EMBL/GenBank/DDBJ whole genome shotgun (WGS) entry which is preliminary data.</text>
</comment>
<accession>A0ABT9AF33</accession>
<sequence length="92" mass="10302">MRQIYRSPTGGMQDIFAEDAGKIRLEVHSVFFAEFVGPLRPPPLIFFNSSAVMPLGRRPASCLFAWLAAIKNAFSVTRYLSSLVPHKPLPLR</sequence>
<reference evidence="1" key="1">
    <citation type="submission" date="2023-07" db="EMBL/GenBank/DDBJ databases">
        <authorList>
            <person name="Kim M.K."/>
        </authorList>
    </citation>
    <scope>NUCLEOTIDE SEQUENCE</scope>
    <source>
        <strain evidence="1">M29</strain>
    </source>
</reference>
<dbReference type="EMBL" id="JAUQSX010000011">
    <property type="protein sequence ID" value="MDO7848473.1"/>
    <property type="molecule type" value="Genomic_DNA"/>
</dbReference>
<keyword evidence="2" id="KW-1185">Reference proteome</keyword>
<evidence type="ECO:0000313" key="2">
    <source>
        <dbReference type="Proteomes" id="UP001167796"/>
    </source>
</evidence>
<organism evidence="1 2">
    <name type="scientific">Hymenobacter mellowenesis</name>
    <dbReference type="NCBI Taxonomy" id="3063995"/>
    <lineage>
        <taxon>Bacteria</taxon>
        <taxon>Pseudomonadati</taxon>
        <taxon>Bacteroidota</taxon>
        <taxon>Cytophagia</taxon>
        <taxon>Cytophagales</taxon>
        <taxon>Hymenobacteraceae</taxon>
        <taxon>Hymenobacter</taxon>
    </lineage>
</organism>
<evidence type="ECO:0000313" key="1">
    <source>
        <dbReference type="EMBL" id="MDO7848473.1"/>
    </source>
</evidence>
<proteinExistence type="predicted"/>
<name>A0ABT9AF33_9BACT</name>
<protein>
    <submittedName>
        <fullName evidence="1">Uncharacterized protein</fullName>
    </submittedName>
</protein>
<dbReference type="Proteomes" id="UP001167796">
    <property type="component" value="Unassembled WGS sequence"/>
</dbReference>
<dbReference type="RefSeq" id="WP_305013151.1">
    <property type="nucleotide sequence ID" value="NZ_JAUQSX010000011.1"/>
</dbReference>